<evidence type="ECO:0000313" key="3">
    <source>
        <dbReference type="Proteomes" id="UP000589552"/>
    </source>
</evidence>
<dbReference type="InterPro" id="IPR029069">
    <property type="entry name" value="HotDog_dom_sf"/>
</dbReference>
<dbReference type="Gene3D" id="3.10.129.10">
    <property type="entry name" value="Hotdog Thioesterase"/>
    <property type="match status" value="1"/>
</dbReference>
<comment type="caution">
    <text evidence="2">The sequence shown here is derived from an EMBL/GenBank/DDBJ whole genome shotgun (WGS) entry which is preliminary data.</text>
</comment>
<reference evidence="1 4" key="2">
    <citation type="journal article" date="2024" name="Fungal Genet. Biol.">
        <title>The porcine skin microbiome exhibits broad fungal antagonism.</title>
        <authorList>
            <person name="De La Cruz K.F."/>
            <person name="Townsend E.C."/>
            <person name="Alex Cheong J.Z."/>
            <person name="Salamzade R."/>
            <person name="Liu A."/>
            <person name="Sandstrom S."/>
            <person name="Davila E."/>
            <person name="Huang L."/>
            <person name="Xu K.H."/>
            <person name="Wu S.Y."/>
            <person name="Meudt J.J."/>
            <person name="Shanmuganayagam D."/>
            <person name="Gibson A.L.F."/>
            <person name="Kalan L.R."/>
        </authorList>
    </citation>
    <scope>NUCLEOTIDE SEQUENCE [LARGE SCALE GENOMIC DNA]</scope>
    <source>
        <strain evidence="1 4">LK2569</strain>
    </source>
</reference>
<proteinExistence type="predicted"/>
<accession>A0A494RUZ6</accession>
<protein>
    <submittedName>
        <fullName evidence="2">DUF4442 domain-containing protein</fullName>
    </submittedName>
    <submittedName>
        <fullName evidence="1">Hotdog fold domain-containing protein</fullName>
    </submittedName>
</protein>
<name>A0A494RUZ6_9CORY</name>
<reference evidence="2 3" key="1">
    <citation type="submission" date="2020-04" db="EMBL/GenBank/DDBJ databases">
        <authorList>
            <person name="Hitch T.C.A."/>
            <person name="Wylensek D."/>
            <person name="Clavel T."/>
        </authorList>
    </citation>
    <scope>NUCLEOTIDE SEQUENCE [LARGE SCALE GENOMIC DNA]</scope>
    <source>
        <strain evidence="2 3">BL-383-APC-2I</strain>
    </source>
</reference>
<organism evidence="2 3">
    <name type="scientific">Corynebacterium xerosis</name>
    <dbReference type="NCBI Taxonomy" id="1725"/>
    <lineage>
        <taxon>Bacteria</taxon>
        <taxon>Bacillati</taxon>
        <taxon>Actinomycetota</taxon>
        <taxon>Actinomycetes</taxon>
        <taxon>Mycobacteriales</taxon>
        <taxon>Corynebacteriaceae</taxon>
        <taxon>Corynebacterium</taxon>
    </lineage>
</organism>
<evidence type="ECO:0000313" key="4">
    <source>
        <dbReference type="Proteomes" id="UP001558353"/>
    </source>
</evidence>
<gene>
    <name evidence="2" type="ORF">HF852_07925</name>
    <name evidence="1" type="ORF">VVR64_09120</name>
</gene>
<dbReference type="Proteomes" id="UP001558353">
    <property type="component" value="Unassembled WGS sequence"/>
</dbReference>
<dbReference type="SUPFAM" id="SSF54637">
    <property type="entry name" value="Thioesterase/thiol ester dehydrase-isomerase"/>
    <property type="match status" value="1"/>
</dbReference>
<dbReference type="AlphaFoldDB" id="A0A494RUZ6"/>
<keyword evidence="4" id="KW-1185">Reference proteome</keyword>
<sequence length="176" mass="19046">MNDANLPATRPATGKPTATVETWKKLSRIPMLGTRLFSAAVSLKAPYFRTSLPRLRVMEPGLAVASAPKWWGVQNHIGTFHAIAACNLAEFVMGMLCEASVPASHRWVPKGMTTNYLKISKGGLTATATADLPDFTQITPESGGRNLDVRIELVDAEGTLVQDAVITCWITAKRPK</sequence>
<dbReference type="RefSeq" id="WP_120983257.1">
    <property type="nucleotide sequence ID" value="NZ_CP032788.1"/>
</dbReference>
<dbReference type="EMBL" id="JAYWMA010000009">
    <property type="protein sequence ID" value="MEX3529212.1"/>
    <property type="molecule type" value="Genomic_DNA"/>
</dbReference>
<dbReference type="CDD" id="cd03443">
    <property type="entry name" value="PaaI_thioesterase"/>
    <property type="match status" value="1"/>
</dbReference>
<evidence type="ECO:0000313" key="2">
    <source>
        <dbReference type="EMBL" id="NMF09521.1"/>
    </source>
</evidence>
<dbReference type="Pfam" id="PF14539">
    <property type="entry name" value="DUF4442"/>
    <property type="match status" value="1"/>
</dbReference>
<dbReference type="InterPro" id="IPR027961">
    <property type="entry name" value="DUF4442"/>
</dbReference>
<reference evidence="1" key="3">
    <citation type="submission" date="2024-01" db="EMBL/GenBank/DDBJ databases">
        <authorList>
            <person name="De La Cruz K.F."/>
            <person name="Townsend E.C."/>
            <person name="Salamzade R."/>
            <person name="Kalan L.R."/>
        </authorList>
    </citation>
    <scope>NUCLEOTIDE SEQUENCE</scope>
    <source>
        <strain evidence="1">LK2569</strain>
    </source>
</reference>
<evidence type="ECO:0000313" key="1">
    <source>
        <dbReference type="EMBL" id="MEX3529212.1"/>
    </source>
</evidence>
<dbReference type="EMBL" id="JABAGA010000004">
    <property type="protein sequence ID" value="NMF09521.1"/>
    <property type="molecule type" value="Genomic_DNA"/>
</dbReference>
<dbReference type="Proteomes" id="UP000589552">
    <property type="component" value="Unassembled WGS sequence"/>
</dbReference>